<organism evidence="8 9">
    <name type="scientific">Rubripirellula obstinata</name>
    <dbReference type="NCBI Taxonomy" id="406547"/>
    <lineage>
        <taxon>Bacteria</taxon>
        <taxon>Pseudomonadati</taxon>
        <taxon>Planctomycetota</taxon>
        <taxon>Planctomycetia</taxon>
        <taxon>Pirellulales</taxon>
        <taxon>Pirellulaceae</taxon>
        <taxon>Rubripirellula</taxon>
    </lineage>
</organism>
<dbReference type="OrthoDB" id="9808833at2"/>
<reference evidence="8 9" key="1">
    <citation type="submission" date="2019-08" db="EMBL/GenBank/DDBJ databases">
        <title>Deep-cultivation of Planctomycetes and their phenomic and genomic characterization uncovers novel biology.</title>
        <authorList>
            <person name="Wiegand S."/>
            <person name="Jogler M."/>
            <person name="Boedeker C."/>
            <person name="Pinto D."/>
            <person name="Vollmers J."/>
            <person name="Rivas-Marin E."/>
            <person name="Kohn T."/>
            <person name="Peeters S.H."/>
            <person name="Heuer A."/>
            <person name="Rast P."/>
            <person name="Oberbeckmann S."/>
            <person name="Bunk B."/>
            <person name="Jeske O."/>
            <person name="Meyerdierks A."/>
            <person name="Storesund J.E."/>
            <person name="Kallscheuer N."/>
            <person name="Luecker S."/>
            <person name="Lage O.M."/>
            <person name="Pohl T."/>
            <person name="Merkel B.J."/>
            <person name="Hornburger P."/>
            <person name="Mueller R.-W."/>
            <person name="Bruemmer F."/>
            <person name="Labrenz M."/>
            <person name="Spormann A.M."/>
            <person name="Op Den Camp H."/>
            <person name="Overmann J."/>
            <person name="Amann R."/>
            <person name="Jetten M.S.M."/>
            <person name="Mascher T."/>
            <person name="Medema M.H."/>
            <person name="Devos D.P."/>
            <person name="Kaster A.-K."/>
            <person name="Ovreas L."/>
            <person name="Rohde M."/>
            <person name="Galperin M.Y."/>
            <person name="Jogler C."/>
        </authorList>
    </citation>
    <scope>NUCLEOTIDE SEQUENCE [LARGE SCALE GENOMIC DNA]</scope>
    <source>
        <strain evidence="8 9">LF1</strain>
    </source>
</reference>
<dbReference type="GO" id="GO:0005524">
    <property type="term" value="F:ATP binding"/>
    <property type="evidence" value="ECO:0007669"/>
    <property type="project" value="UniProtKB-KW"/>
</dbReference>
<keyword evidence="3 8" id="KW-0347">Helicase</keyword>
<evidence type="ECO:0000259" key="6">
    <source>
        <dbReference type="PROSITE" id="PS51192"/>
    </source>
</evidence>
<dbReference type="InterPro" id="IPR024590">
    <property type="entry name" value="HrpA_C"/>
</dbReference>
<dbReference type="EMBL" id="VRLW01000001">
    <property type="protein sequence ID" value="KAA1260841.1"/>
    <property type="molecule type" value="Genomic_DNA"/>
</dbReference>
<dbReference type="InterPro" id="IPR011545">
    <property type="entry name" value="DEAD/DEAH_box_helicase_dom"/>
</dbReference>
<dbReference type="SMART" id="SM00490">
    <property type="entry name" value="HELICc"/>
    <property type="match status" value="1"/>
</dbReference>
<feature type="domain" description="Helicase ATP-binding" evidence="6">
    <location>
        <begin position="41"/>
        <end position="204"/>
    </location>
</feature>
<keyword evidence="4" id="KW-0067">ATP-binding</keyword>
<protein>
    <submittedName>
        <fullName evidence="8">ATP-dependent RNA helicase HrpB</fullName>
        <ecNumber evidence="8">3.6.4.13</ecNumber>
    </submittedName>
</protein>
<dbReference type="InterPro" id="IPR048333">
    <property type="entry name" value="HA2_WH"/>
</dbReference>
<dbReference type="PANTHER" id="PTHR18934:SF99">
    <property type="entry name" value="ATP-DEPENDENT RNA HELICASE DHX37-RELATED"/>
    <property type="match status" value="1"/>
</dbReference>
<dbReference type="Pfam" id="PF04408">
    <property type="entry name" value="WHD_HA2"/>
    <property type="match status" value="1"/>
</dbReference>
<dbReference type="Pfam" id="PF07717">
    <property type="entry name" value="OB_NTP_bind"/>
    <property type="match status" value="1"/>
</dbReference>
<evidence type="ECO:0000313" key="8">
    <source>
        <dbReference type="EMBL" id="KAA1260841.1"/>
    </source>
</evidence>
<evidence type="ECO:0000256" key="5">
    <source>
        <dbReference type="SAM" id="MobiDB-lite"/>
    </source>
</evidence>
<sequence>MTNSKPSSPSLTTPIDDVSSALPAIVYPTELPITQYRDELVQLIRDHQAIIVCGETGSGKSTQLPKFCLEAGLGVDKMIGHTQPRRLAARSIAARLAEELKTSVGGQVGFKIRFGDQTSDQTQIKLMTDGILLAETGSDRSLDAYDAIIIDEAHERSLNIDFLMGYLRKLQDKRPDLKIIITSATIDADRFAQHFADGDTPAPIVNVEGRGYPVEIRYLPWEEINNDETRHYDLSRHVIEAIQGLSRDGGGDTLVFLPTERDIREVSHRVSGHYKRMGMEGRVDLLPLYARLPSSQQQKIFSPDGKKQRIIFATNVAESSLTVPGIRYVIDSGTARISRYSPRSKVQRLPIEPVSQASSNQRSGRCGRVGPGICVRLFSQDDFDSRDSFTTPEIRRTNLASVVLQMKSLRLGRLEDFPLLDPPRDESIREGLRTLTELGAIDDRHELTPIGRKLGRMPVDPRVGRIILAADENGVLAEVLPIAAAMEIPDPRDRPPEKQQAADEAHAPFTDPQSDFLSYLRLWRHYEDARSNLSRNKLERSLRKQFLSPNRMREWSDIYRQLREMASSQLGDRKSKRKIGKIRFLEDDPKFIVGRDHYEAIHQSLLAGLLSGVAMVGDKNQYTGAGGLKLFLWPGSGVFEGKPKWIVAAELVETAKQYARTVAKIQPGWVEKVGAHLLKSSHFEPHFSSKSGGAFCYQNQTLFGLPVVTRRRLPLAPIDPATARELLIEPGLVDGELRTNARFVRRNQNLKELIAALAAKTRRRDLVIDDYVVAGFYQERLPESVVDRARLEKFDRELEEPAWVKTLTDSAVVSQWLADPPPPDASPSLYMRPDELVAAEASALSGEAFPDELIVGSSRLPIQYRFEPGSERDGINVTVHQAALSQVSDDRLGWLVPGLLHDKIVNLIKSLPKRIRRNLIPAADVAAKIVAELNDDYGKLPFMTAVCQVMSRHAEMPISPSDFQEDKLSSHLDFLVTVVDDEGQPVAEDRSIAALSQKLRTAAVGASVEDSIEQNEIIEDWSRQSMTTFDIVDLPREVVRMRGGVQVAQYPGLSIETDGVRTKLYPDASSAEQSIRLGCIELFALTEKKELRGQVRWLPALQQAKVKLSGVVSSKDIEASLARLLARIAFIEKQPVIRTAEEFDRRSGQRGGRIAEATQEVATWLGNLADAYFEVRRELESFGGNQRYSDACTDIRDQLTWMTFDGFMAKVPWEWLSHYPRYFRAMAYRIDKLRSGSATKDSDNMQTVGQLWLRWQQTLPIDQRDPTSQAANEFRWMTEELRVSLFAQPLGTSTKVSPKRCEKLID</sequence>
<accession>A0A5B1CKK1</accession>
<dbReference type="SUPFAM" id="SSF52540">
    <property type="entry name" value="P-loop containing nucleoside triphosphate hydrolases"/>
    <property type="match status" value="1"/>
</dbReference>
<dbReference type="Proteomes" id="UP000322699">
    <property type="component" value="Unassembled WGS sequence"/>
</dbReference>
<dbReference type="EC" id="3.6.4.13" evidence="8"/>
<dbReference type="NCBIfam" id="TIGR01967">
    <property type="entry name" value="DEAH_box_HrpA"/>
    <property type="match status" value="1"/>
</dbReference>
<dbReference type="PROSITE" id="PS51194">
    <property type="entry name" value="HELICASE_CTER"/>
    <property type="match status" value="1"/>
</dbReference>
<evidence type="ECO:0000256" key="3">
    <source>
        <dbReference type="ARBA" id="ARBA00022806"/>
    </source>
</evidence>
<evidence type="ECO:0000256" key="2">
    <source>
        <dbReference type="ARBA" id="ARBA00022801"/>
    </source>
</evidence>
<dbReference type="CDD" id="cd18791">
    <property type="entry name" value="SF2_C_RHA"/>
    <property type="match status" value="1"/>
</dbReference>
<gene>
    <name evidence="8" type="primary">hrpB_1</name>
    <name evidence="8" type="ORF">LF1_33830</name>
</gene>
<dbReference type="Gene3D" id="3.40.50.300">
    <property type="entry name" value="P-loop containing nucleotide triphosphate hydrolases"/>
    <property type="match status" value="2"/>
</dbReference>
<dbReference type="InterPro" id="IPR001650">
    <property type="entry name" value="Helicase_C-like"/>
</dbReference>
<dbReference type="Pfam" id="PF00271">
    <property type="entry name" value="Helicase_C"/>
    <property type="match status" value="1"/>
</dbReference>
<keyword evidence="2 8" id="KW-0378">Hydrolase</keyword>
<evidence type="ECO:0000256" key="1">
    <source>
        <dbReference type="ARBA" id="ARBA00022741"/>
    </source>
</evidence>
<proteinExistence type="predicted"/>
<evidence type="ECO:0000256" key="4">
    <source>
        <dbReference type="ARBA" id="ARBA00022840"/>
    </source>
</evidence>
<dbReference type="SMART" id="SM00382">
    <property type="entry name" value="AAA"/>
    <property type="match status" value="1"/>
</dbReference>
<dbReference type="RefSeq" id="WP_068264972.1">
    <property type="nucleotide sequence ID" value="NZ_LWSK01000073.1"/>
</dbReference>
<evidence type="ECO:0000259" key="7">
    <source>
        <dbReference type="PROSITE" id="PS51194"/>
    </source>
</evidence>
<dbReference type="PROSITE" id="PS51192">
    <property type="entry name" value="HELICASE_ATP_BIND_1"/>
    <property type="match status" value="1"/>
</dbReference>
<dbReference type="InterPro" id="IPR003593">
    <property type="entry name" value="AAA+_ATPase"/>
</dbReference>
<dbReference type="InterPro" id="IPR007502">
    <property type="entry name" value="Helicase-assoc_dom"/>
</dbReference>
<comment type="caution">
    <text evidence="8">The sequence shown here is derived from an EMBL/GenBank/DDBJ whole genome shotgun (WGS) entry which is preliminary data.</text>
</comment>
<dbReference type="GO" id="GO:0016787">
    <property type="term" value="F:hydrolase activity"/>
    <property type="evidence" value="ECO:0007669"/>
    <property type="project" value="UniProtKB-KW"/>
</dbReference>
<dbReference type="SMART" id="SM00487">
    <property type="entry name" value="DEXDc"/>
    <property type="match status" value="1"/>
</dbReference>
<name>A0A5B1CKK1_9BACT</name>
<dbReference type="PANTHER" id="PTHR18934">
    <property type="entry name" value="ATP-DEPENDENT RNA HELICASE"/>
    <property type="match status" value="1"/>
</dbReference>
<dbReference type="Pfam" id="PF21010">
    <property type="entry name" value="HA2_C"/>
    <property type="match status" value="1"/>
</dbReference>
<keyword evidence="9" id="KW-1185">Reference proteome</keyword>
<dbReference type="Gene3D" id="1.20.120.1080">
    <property type="match status" value="1"/>
</dbReference>
<dbReference type="InterPro" id="IPR027417">
    <property type="entry name" value="P-loop_NTPase"/>
</dbReference>
<feature type="region of interest" description="Disordered" evidence="5">
    <location>
        <begin position="489"/>
        <end position="510"/>
    </location>
</feature>
<dbReference type="SMART" id="SM00847">
    <property type="entry name" value="HA2"/>
    <property type="match status" value="1"/>
</dbReference>
<dbReference type="Pfam" id="PF11898">
    <property type="entry name" value="DUF3418"/>
    <property type="match status" value="1"/>
</dbReference>
<evidence type="ECO:0000313" key="9">
    <source>
        <dbReference type="Proteomes" id="UP000322699"/>
    </source>
</evidence>
<feature type="domain" description="Helicase C-terminal" evidence="7">
    <location>
        <begin position="233"/>
        <end position="410"/>
    </location>
</feature>
<dbReference type="InterPro" id="IPR014001">
    <property type="entry name" value="Helicase_ATP-bd"/>
</dbReference>
<feature type="compositionally biased region" description="Basic and acidic residues" evidence="5">
    <location>
        <begin position="489"/>
        <end position="506"/>
    </location>
</feature>
<dbReference type="InterPro" id="IPR010222">
    <property type="entry name" value="RNA_helicase_HrpA"/>
</dbReference>
<dbReference type="GO" id="GO:0003723">
    <property type="term" value="F:RNA binding"/>
    <property type="evidence" value="ECO:0007669"/>
    <property type="project" value="TreeGrafter"/>
</dbReference>
<dbReference type="GO" id="GO:0003724">
    <property type="term" value="F:RNA helicase activity"/>
    <property type="evidence" value="ECO:0007669"/>
    <property type="project" value="UniProtKB-EC"/>
</dbReference>
<dbReference type="InterPro" id="IPR011709">
    <property type="entry name" value="DEAD-box_helicase_OB_fold"/>
</dbReference>
<dbReference type="Pfam" id="PF00270">
    <property type="entry name" value="DEAD"/>
    <property type="match status" value="1"/>
</dbReference>
<keyword evidence="1" id="KW-0547">Nucleotide-binding</keyword>
<dbReference type="FunFam" id="1.20.120.1080:FF:000005">
    <property type="entry name" value="ATP-dependent helicase HrpA"/>
    <property type="match status" value="1"/>
</dbReference>